<evidence type="ECO:0000256" key="1">
    <source>
        <dbReference type="SAM" id="Phobius"/>
    </source>
</evidence>
<keyword evidence="1" id="KW-0472">Membrane</keyword>
<organism evidence="2 3">
    <name type="scientific">Rhodoblastus acidophilus</name>
    <name type="common">Rhodopseudomonas acidophila</name>
    <dbReference type="NCBI Taxonomy" id="1074"/>
    <lineage>
        <taxon>Bacteria</taxon>
        <taxon>Pseudomonadati</taxon>
        <taxon>Pseudomonadota</taxon>
        <taxon>Alphaproteobacteria</taxon>
        <taxon>Hyphomicrobiales</taxon>
        <taxon>Rhodoblastaceae</taxon>
        <taxon>Rhodoblastus</taxon>
    </lineage>
</organism>
<keyword evidence="3" id="KW-1185">Reference proteome</keyword>
<dbReference type="Proteomes" id="UP000198418">
    <property type="component" value="Unassembled WGS sequence"/>
</dbReference>
<feature type="transmembrane region" description="Helical" evidence="1">
    <location>
        <begin position="6"/>
        <end position="27"/>
    </location>
</feature>
<dbReference type="AlphaFoldDB" id="A0A212QKX4"/>
<gene>
    <name evidence="2" type="ORF">SAMN06265338_101715</name>
</gene>
<evidence type="ECO:0000313" key="3">
    <source>
        <dbReference type="Proteomes" id="UP000198418"/>
    </source>
</evidence>
<accession>A0A212QKX4</accession>
<keyword evidence="1" id="KW-1133">Transmembrane helix</keyword>
<reference evidence="3" key="1">
    <citation type="submission" date="2017-06" db="EMBL/GenBank/DDBJ databases">
        <authorList>
            <person name="Varghese N."/>
            <person name="Submissions S."/>
        </authorList>
    </citation>
    <scope>NUCLEOTIDE SEQUENCE [LARGE SCALE GENOMIC DNA]</scope>
    <source>
        <strain evidence="3">DSM 137</strain>
    </source>
</reference>
<sequence length="39" mass="4196">MTAAILAWIGGVTAVVILLLVAFIGWAGREQRNGRNPFL</sequence>
<keyword evidence="1" id="KW-0812">Transmembrane</keyword>
<dbReference type="EMBL" id="FYDG01000001">
    <property type="protein sequence ID" value="SNB60009.1"/>
    <property type="molecule type" value="Genomic_DNA"/>
</dbReference>
<evidence type="ECO:0000313" key="2">
    <source>
        <dbReference type="EMBL" id="SNB60009.1"/>
    </source>
</evidence>
<proteinExistence type="predicted"/>
<protein>
    <submittedName>
        <fullName evidence="2">Uncharacterized protein</fullName>
    </submittedName>
</protein>
<name>A0A212QKX4_RHOAC</name>